<evidence type="ECO:0000313" key="2">
    <source>
        <dbReference type="EMBL" id="BAE22398.1"/>
    </source>
</evidence>
<feature type="compositionally biased region" description="Polar residues" evidence="1">
    <location>
        <begin position="1"/>
        <end position="17"/>
    </location>
</feature>
<gene>
    <name evidence="3" type="primary">A830018L16Rik</name>
</gene>
<reference evidence="2" key="8">
    <citation type="journal article" date="2005" name="Science">
        <title>Antisense Transcription in the Mammalian Transcriptome.</title>
        <authorList>
            <consortium name="RIKEN Genome Exploration Research Group and Genome Science Group (Genome Network Project Core Group) and the FANTOM Consortium"/>
        </authorList>
    </citation>
    <scope>NUCLEOTIDE SEQUENCE</scope>
    <source>
        <strain evidence="2">C57BL/6J</strain>
        <tissue evidence="2">Olfactory brain</tissue>
    </source>
</reference>
<dbReference type="AlphaFoldDB" id="Q3UY15"/>
<protein>
    <submittedName>
        <fullName evidence="2">Uncharacterized protein</fullName>
    </submittedName>
</protein>
<evidence type="ECO:0000313" key="3">
    <source>
        <dbReference type="MGI" id="MGI:2444149"/>
    </source>
</evidence>
<proteinExistence type="evidence at transcript level"/>
<sequence>MPLRTLKNQPDCSSESAPRTEGLLGARDGKAVPGFRHQFSHALLSGQQEHTCEKPYFSAETLLHQFQHEEEDPKHQKGAVYIHLSVACPHLIGCSPRASSPRHGMGRDLARKHSRTCAHCLFTN</sequence>
<reference evidence="2" key="4">
    <citation type="journal article" date="2001" name="Nature">
        <title>Functional annotation of a full-length mouse cDNA collection.</title>
        <authorList>
            <consortium name="The RIKEN Genome Exploration Research Group Phase II Team and the FANTOM Consortium"/>
        </authorList>
    </citation>
    <scope>NUCLEOTIDE SEQUENCE</scope>
    <source>
        <strain evidence="2">C57BL/6J</strain>
        <tissue evidence="2">Olfactory brain</tissue>
    </source>
</reference>
<accession>Q3UY15</accession>
<dbReference type="AGR" id="MGI:2444149"/>
<reference evidence="2" key="2">
    <citation type="journal article" date="2000" name="Genome Res.">
        <title>Normalization and subtraction of cap-trapper-selected cDNAs to prepare full-length cDNA libraries for rapid discovery of new genes.</title>
        <authorList>
            <person name="Carninci P."/>
            <person name="Shibata Y."/>
            <person name="Hayatsu N."/>
            <person name="Sugahara Y."/>
            <person name="Shibata K."/>
            <person name="Itoh M."/>
            <person name="Konno H."/>
            <person name="Okazaki Y."/>
            <person name="Muramatsu M."/>
            <person name="Hayashizaki Y."/>
        </authorList>
    </citation>
    <scope>NUCLEOTIDE SEQUENCE</scope>
    <source>
        <strain evidence="2">C57BL/6J</strain>
        <tissue evidence="2">Olfactory brain</tissue>
    </source>
</reference>
<reference evidence="2" key="5">
    <citation type="journal article" date="2002" name="Nature">
        <title>Analysis of the mouse transcriptome based on functional annotation of 60,770 full-length cDNAs.</title>
        <authorList>
            <consortium name="The FANTOM Consortium and the RIKEN Genome Exploration Research Group Phase I and II Team"/>
        </authorList>
    </citation>
    <scope>NUCLEOTIDE SEQUENCE</scope>
    <source>
        <strain evidence="2">C57BL/6J</strain>
        <tissue evidence="2">Olfactory brain</tissue>
    </source>
</reference>
<reference evidence="2" key="1">
    <citation type="journal article" date="1999" name="Methods Enzymol.">
        <title>High-efficiency full-length cDNA cloning.</title>
        <authorList>
            <person name="Carninci P."/>
            <person name="Hayashizaki Y."/>
        </authorList>
    </citation>
    <scope>NUCLEOTIDE SEQUENCE</scope>
    <source>
        <strain evidence="2">C57BL/6J</strain>
        <tissue evidence="2">Olfactory brain</tissue>
    </source>
</reference>
<reference evidence="2" key="3">
    <citation type="journal article" date="2000" name="Genome Res.">
        <title>RIKEN integrated sequence analysis (RISA) system--384-format sequencing pipeline with 384 multicapillary sequencer.</title>
        <authorList>
            <person name="Shibata K."/>
            <person name="Itoh M."/>
            <person name="Aizawa K."/>
            <person name="Nagaoka S."/>
            <person name="Sasaki N."/>
            <person name="Carninci P."/>
            <person name="Konno H."/>
            <person name="Akiyama J."/>
            <person name="Nishi K."/>
            <person name="Kitsunai T."/>
            <person name="Tashiro H."/>
            <person name="Itoh M."/>
            <person name="Sumi N."/>
            <person name="Ishii Y."/>
            <person name="Nakamura S."/>
            <person name="Hazama M."/>
            <person name="Nishine T."/>
            <person name="Harada A."/>
            <person name="Yamamoto R."/>
            <person name="Matsumoto H."/>
            <person name="Sakaguchi S."/>
            <person name="Ikegami T."/>
            <person name="Kashiwagi K."/>
            <person name="Fujiwake S."/>
            <person name="Inoue K."/>
            <person name="Togawa Y."/>
            <person name="Izawa M."/>
            <person name="Ohara E."/>
            <person name="Watahiki M."/>
            <person name="Yoneda Y."/>
            <person name="Ishikawa T."/>
            <person name="Ozawa K."/>
            <person name="Tanaka T."/>
            <person name="Matsuura S."/>
            <person name="Kawai J."/>
            <person name="Okazaki Y."/>
            <person name="Muramatsu M."/>
            <person name="Inoue Y."/>
            <person name="Kira A."/>
            <person name="Hayashizaki Y."/>
        </authorList>
    </citation>
    <scope>NUCLEOTIDE SEQUENCE</scope>
    <source>
        <strain evidence="2">C57BL/6J</strain>
        <tissue evidence="2">Olfactory brain</tissue>
    </source>
</reference>
<organism evidence="2">
    <name type="scientific">Mus musculus</name>
    <name type="common">Mouse</name>
    <dbReference type="NCBI Taxonomy" id="10090"/>
    <lineage>
        <taxon>Eukaryota</taxon>
        <taxon>Metazoa</taxon>
        <taxon>Chordata</taxon>
        <taxon>Craniata</taxon>
        <taxon>Vertebrata</taxon>
        <taxon>Euteleostomi</taxon>
        <taxon>Mammalia</taxon>
        <taxon>Eutheria</taxon>
        <taxon>Euarchontoglires</taxon>
        <taxon>Glires</taxon>
        <taxon>Rodentia</taxon>
        <taxon>Myomorpha</taxon>
        <taxon>Muroidea</taxon>
        <taxon>Muridae</taxon>
        <taxon>Murinae</taxon>
        <taxon>Mus</taxon>
        <taxon>Mus</taxon>
    </lineage>
</organism>
<feature type="region of interest" description="Disordered" evidence="1">
    <location>
        <begin position="1"/>
        <end position="29"/>
    </location>
</feature>
<reference evidence="2" key="6">
    <citation type="submission" date="2004-03" db="EMBL/GenBank/DDBJ databases">
        <authorList>
            <person name="Arakawa T."/>
            <person name="Carninci P."/>
            <person name="Fukuda S."/>
            <person name="Hashizume W."/>
            <person name="Hayashida K."/>
            <person name="Hori F."/>
            <person name="Iida J."/>
            <person name="Imamura K."/>
            <person name="Imotani K."/>
            <person name="Itoh M."/>
            <person name="Kanagawa S."/>
            <person name="Kawai J."/>
            <person name="Kojima M."/>
            <person name="Konno H."/>
            <person name="Murata M."/>
            <person name="Nakamura M."/>
            <person name="Ninomiya N."/>
            <person name="Nishiyori H."/>
            <person name="Nomura K."/>
            <person name="Ohno M."/>
            <person name="Sakazume N."/>
            <person name="Sano H."/>
            <person name="Sasaki D."/>
            <person name="Shibata K."/>
            <person name="Shiraki T."/>
            <person name="Tagami M."/>
            <person name="Tagami Y."/>
            <person name="Waki K."/>
            <person name="Watahiki A."/>
            <person name="Muramatsu M."/>
            <person name="Hayashizaki Y."/>
        </authorList>
    </citation>
    <scope>NUCLEOTIDE SEQUENCE</scope>
    <source>
        <strain evidence="2">C57BL/6J</strain>
        <tissue evidence="2">Olfactory brain</tissue>
    </source>
</reference>
<dbReference type="EMBL" id="AK135047">
    <property type="protein sequence ID" value="BAE22398.1"/>
    <property type="molecule type" value="mRNA"/>
</dbReference>
<dbReference type="OrthoDB" id="9945857at2759"/>
<dbReference type="MGI" id="MGI:2444149">
    <property type="gene designation" value="A830018L16Rik"/>
</dbReference>
<evidence type="ECO:0000256" key="1">
    <source>
        <dbReference type="SAM" id="MobiDB-lite"/>
    </source>
</evidence>
<name>Q3UY15_MOUSE</name>
<reference evidence="2" key="7">
    <citation type="journal article" date="2005" name="Science">
        <title>The Transcriptional Landscape of the Mammalian Genome.</title>
        <authorList>
            <consortium name="The FANTOM Consortium"/>
            <consortium name="Riken Genome Exploration Research Group and Genome Science Group (Genome Network Project Core Group)"/>
        </authorList>
    </citation>
    <scope>NUCLEOTIDE SEQUENCE</scope>
    <source>
        <strain evidence="2">C57BL/6J</strain>
        <tissue evidence="2">Olfactory brain</tissue>
    </source>
</reference>